<evidence type="ECO:0000256" key="1">
    <source>
        <dbReference type="SAM" id="Phobius"/>
    </source>
</evidence>
<feature type="domain" description="HTH cro/C1-type" evidence="2">
    <location>
        <begin position="2"/>
        <end position="21"/>
    </location>
</feature>
<dbReference type="Gene3D" id="1.10.260.40">
    <property type="entry name" value="lambda repressor-like DNA-binding domains"/>
    <property type="match status" value="1"/>
</dbReference>
<sequence length="152" mass="17189">MPDTENIIQLSKLFHVSIDYLLKDEIEVHENDATMFEEKPQNSEGFLGISNNYLGISLSLMGLFGILIIGILSSIFPVEISTAIAGEENSTRITSGISAFIEHNNVEWLIVLCVSFVLMGIAIIVYPYMKEKIIMRQPSFEHYLKKSSRKLF</sequence>
<evidence type="ECO:0000259" key="2">
    <source>
        <dbReference type="PROSITE" id="PS50943"/>
    </source>
</evidence>
<feature type="transmembrane region" description="Helical" evidence="1">
    <location>
        <begin position="108"/>
        <end position="129"/>
    </location>
</feature>
<dbReference type="AlphaFoldDB" id="A0A1G8IH51"/>
<dbReference type="PROSITE" id="PS50943">
    <property type="entry name" value="HTH_CROC1"/>
    <property type="match status" value="1"/>
</dbReference>
<dbReference type="Proteomes" id="UP000183255">
    <property type="component" value="Unassembled WGS sequence"/>
</dbReference>
<evidence type="ECO:0000313" key="3">
    <source>
        <dbReference type="EMBL" id="SDI18117.1"/>
    </source>
</evidence>
<proteinExistence type="predicted"/>
<dbReference type="EMBL" id="FNDZ01000001">
    <property type="protein sequence ID" value="SDI18117.1"/>
    <property type="molecule type" value="Genomic_DNA"/>
</dbReference>
<feature type="transmembrane region" description="Helical" evidence="1">
    <location>
        <begin position="53"/>
        <end position="76"/>
    </location>
</feature>
<keyword evidence="1" id="KW-1133">Transmembrane helix</keyword>
<organism evidence="3 4">
    <name type="scientific">Proteiniclasticum ruminis</name>
    <dbReference type="NCBI Taxonomy" id="398199"/>
    <lineage>
        <taxon>Bacteria</taxon>
        <taxon>Bacillati</taxon>
        <taxon>Bacillota</taxon>
        <taxon>Clostridia</taxon>
        <taxon>Eubacteriales</taxon>
        <taxon>Clostridiaceae</taxon>
        <taxon>Proteiniclasticum</taxon>
    </lineage>
</organism>
<reference evidence="3 4" key="1">
    <citation type="submission" date="2016-10" db="EMBL/GenBank/DDBJ databases">
        <authorList>
            <person name="de Groot N.N."/>
        </authorList>
    </citation>
    <scope>NUCLEOTIDE SEQUENCE [LARGE SCALE GENOMIC DNA]</scope>
    <source>
        <strain evidence="3 4">CGMCC 1.5058</strain>
    </source>
</reference>
<dbReference type="InterPro" id="IPR010982">
    <property type="entry name" value="Lambda_DNA-bd_dom_sf"/>
</dbReference>
<evidence type="ECO:0000313" key="4">
    <source>
        <dbReference type="Proteomes" id="UP000183255"/>
    </source>
</evidence>
<protein>
    <recommendedName>
        <fullName evidence="2">HTH cro/C1-type domain-containing protein</fullName>
    </recommendedName>
</protein>
<accession>A0A1G8IH51</accession>
<name>A0A1G8IH51_9CLOT</name>
<gene>
    <name evidence="3" type="ORF">SAMN05421804_101884</name>
</gene>
<dbReference type="InterPro" id="IPR001387">
    <property type="entry name" value="Cro/C1-type_HTH"/>
</dbReference>
<dbReference type="GO" id="GO:0003677">
    <property type="term" value="F:DNA binding"/>
    <property type="evidence" value="ECO:0007669"/>
    <property type="project" value="InterPro"/>
</dbReference>
<keyword evidence="1" id="KW-0472">Membrane</keyword>
<keyword evidence="1" id="KW-0812">Transmembrane</keyword>